<gene>
    <name evidence="1" type="ORF">NOCA2150121</name>
</gene>
<evidence type="ECO:0008006" key="2">
    <source>
        <dbReference type="Google" id="ProtNLM"/>
    </source>
</evidence>
<reference evidence="1" key="1">
    <citation type="submission" date="2015-08" db="EMBL/GenBank/DDBJ databases">
        <authorList>
            <person name="Babu N.S."/>
            <person name="Beckwith C.J."/>
            <person name="Beseler K.G."/>
            <person name="Brison A."/>
            <person name="Carone J.V."/>
            <person name="Caskin T.P."/>
            <person name="Diamond M."/>
            <person name="Durham M.E."/>
            <person name="Foxe J.M."/>
            <person name="Go M."/>
            <person name="Henderson B.A."/>
            <person name="Jones I.B."/>
            <person name="McGettigan J.A."/>
            <person name="Micheletti S.J."/>
            <person name="Nasrallah M.E."/>
            <person name="Ortiz D."/>
            <person name="Piller C.R."/>
            <person name="Privatt S.R."/>
            <person name="Schneider S.L."/>
            <person name="Sharp S."/>
            <person name="Smith T.C."/>
            <person name="Stanton J.D."/>
            <person name="Ullery H.E."/>
            <person name="Wilson R.J."/>
            <person name="Serrano M.G."/>
            <person name="Buck G."/>
            <person name="Lee V."/>
            <person name="Wang Y."/>
            <person name="Carvalho R."/>
            <person name="Voegtly L."/>
            <person name="Shi R."/>
            <person name="Duckworth R."/>
            <person name="Johnson A."/>
            <person name="Loviza R."/>
            <person name="Walstead R."/>
            <person name="Shah Z."/>
            <person name="Kiflezghi M."/>
            <person name="Wade K."/>
            <person name="Ball S.L."/>
            <person name="Bradley K.W."/>
            <person name="Asai D.J."/>
            <person name="Bowman C.A."/>
            <person name="Russell D.A."/>
            <person name="Pope W.H."/>
            <person name="Jacobs-Sera D."/>
            <person name="Hendrix R.W."/>
            <person name="Hatfull G.F."/>
        </authorList>
    </citation>
    <scope>NUCLEOTIDE SEQUENCE</scope>
</reference>
<name>A0A2P2BXA6_9ZZZZ</name>
<organism evidence="1">
    <name type="scientific">metagenome</name>
    <dbReference type="NCBI Taxonomy" id="256318"/>
    <lineage>
        <taxon>unclassified sequences</taxon>
        <taxon>metagenomes</taxon>
    </lineage>
</organism>
<evidence type="ECO:0000313" key="1">
    <source>
        <dbReference type="EMBL" id="CUR54379.1"/>
    </source>
</evidence>
<dbReference type="EMBL" id="CZKA01000007">
    <property type="protein sequence ID" value="CUR54379.1"/>
    <property type="molecule type" value="Genomic_DNA"/>
</dbReference>
<dbReference type="AlphaFoldDB" id="A0A2P2BXA6"/>
<proteinExistence type="predicted"/>
<sequence>MSFRRKQRKRTTANVTEPEVQVEELRLARVFFVLPEPISLPDGYQVVMTTGDGSQPREDDPEVSLIFHQVTTPHGRSTAALEALMKTTGQAPGLPPQAEEPASVEPDIEWTVVEALTIWDSPDPISEADLDQPSHWTPRSDVFTRCLYAARQVVRADRQATETPCGLPTYARTVSQVLVYTTDGVREMGVVDGQPVFLIRPTQDVWDGPSLMLLDHANFPDPFRSRDFDENIETRFWHWFSEENRGNPLNLWRERWIEARRAHEVLGEEAHALILANTSCEVMLDAILALLLWEEGVAVEDAVPLFEEGKVLRRLKQELQPRLKGQWSTETGAVGEWFRSAYRLRHRVVHGGYSPTPAEAARALEAGLGLQHFVMDRIAERRTTYFRAALMTVAEEGLTRRDLWSGQIKRFAEEVAPTEPNWRDSFTAWYRELVGRLAP</sequence>
<accession>A0A2P2BXA6</accession>
<protein>
    <recommendedName>
        <fullName evidence="2">Apea-like HEPN domain-containing protein</fullName>
    </recommendedName>
</protein>